<dbReference type="GO" id="GO:0005737">
    <property type="term" value="C:cytoplasm"/>
    <property type="evidence" value="ECO:0007669"/>
    <property type="project" value="UniProtKB-SubCell"/>
</dbReference>
<evidence type="ECO:0000256" key="6">
    <source>
        <dbReference type="ARBA" id="ARBA00022723"/>
    </source>
</evidence>
<keyword evidence="10" id="KW-0963">Cytoplasm</keyword>
<feature type="binding site" evidence="10">
    <location>
        <position position="9"/>
    </location>
    <ligand>
        <name>Mg(2+)</name>
        <dbReference type="ChEBI" id="CHEBI:18420"/>
        <label>2</label>
    </ligand>
</feature>
<dbReference type="InterPro" id="IPR022892">
    <property type="entry name" value="RNaseHI"/>
</dbReference>
<dbReference type="PANTHER" id="PTHR10642">
    <property type="entry name" value="RIBONUCLEASE H1"/>
    <property type="match status" value="1"/>
</dbReference>
<comment type="subcellular location">
    <subcellularLocation>
        <location evidence="10">Cytoplasm</location>
    </subcellularLocation>
</comment>
<dbReference type="CDD" id="cd09278">
    <property type="entry name" value="RNase_HI_prokaryote_like"/>
    <property type="match status" value="1"/>
</dbReference>
<dbReference type="EC" id="3.1.26.4" evidence="4 10"/>
<evidence type="ECO:0000256" key="4">
    <source>
        <dbReference type="ARBA" id="ARBA00012180"/>
    </source>
</evidence>
<keyword evidence="7 10" id="KW-0255">Endonuclease</keyword>
<dbReference type="STRING" id="1660073.CSUIS_1532"/>
<dbReference type="GO" id="GO:0003676">
    <property type="term" value="F:nucleic acid binding"/>
    <property type="evidence" value="ECO:0007669"/>
    <property type="project" value="InterPro"/>
</dbReference>
<dbReference type="KEGG" id="camy:CSUIS_1532"/>
<keyword evidence="5 10" id="KW-0540">Nuclease</keyword>
<proteinExistence type="inferred from homology"/>
<feature type="binding site" evidence="10">
    <location>
        <position position="128"/>
    </location>
    <ligand>
        <name>Mg(2+)</name>
        <dbReference type="ChEBI" id="CHEBI:18420"/>
        <label>2</label>
    </ligand>
</feature>
<evidence type="ECO:0000256" key="5">
    <source>
        <dbReference type="ARBA" id="ARBA00022722"/>
    </source>
</evidence>
<feature type="binding site" evidence="10">
    <location>
        <position position="69"/>
    </location>
    <ligand>
        <name>Mg(2+)</name>
        <dbReference type="ChEBI" id="CHEBI:18420"/>
        <label>1</label>
    </ligand>
</feature>
<comment type="similarity">
    <text evidence="2 10">Belongs to the RNase H family.</text>
</comment>
<evidence type="ECO:0000256" key="2">
    <source>
        <dbReference type="ARBA" id="ARBA00005300"/>
    </source>
</evidence>
<evidence type="ECO:0000256" key="3">
    <source>
        <dbReference type="ARBA" id="ARBA00011245"/>
    </source>
</evidence>
<dbReference type="NCBIfam" id="NF001236">
    <property type="entry name" value="PRK00203.1"/>
    <property type="match status" value="1"/>
</dbReference>
<name>A0A1X9SYF7_9BACT</name>
<keyword evidence="8 10" id="KW-0378">Hydrolase</keyword>
<dbReference type="InterPro" id="IPR002156">
    <property type="entry name" value="RNaseH_domain"/>
</dbReference>
<keyword evidence="9 10" id="KW-0460">Magnesium</keyword>
<feature type="binding site" evidence="10">
    <location>
        <position position="9"/>
    </location>
    <ligand>
        <name>Mg(2+)</name>
        <dbReference type="ChEBI" id="CHEBI:18420"/>
        <label>1</label>
    </ligand>
</feature>
<reference evidence="13" key="1">
    <citation type="journal article" date="2017" name="Genome Biol. Evol.">
        <title>Comparative Genomic Analysis Identifies a Campylobacter Clade Deficient in Selenium Metabolism.</title>
        <authorList>
            <person name="Miller W.G."/>
            <person name="Yee E."/>
            <person name="Lopes B.S."/>
            <person name="Chapman M.H."/>
            <person name="Huynh S."/>
            <person name="Bono J.L."/>
            <person name="Parker C.T."/>
            <person name="Strachan N.J.C."/>
            <person name="Forbes K.J."/>
        </authorList>
    </citation>
    <scope>NUCLEOTIDE SEQUENCE [LARGE SCALE GENOMIC DNA]</scope>
    <source>
        <strain evidence="13">RM6137</strain>
    </source>
</reference>
<dbReference type="SUPFAM" id="SSF53098">
    <property type="entry name" value="Ribonuclease H-like"/>
    <property type="match status" value="1"/>
</dbReference>
<comment type="cofactor">
    <cofactor evidence="10">
        <name>Mg(2+)</name>
        <dbReference type="ChEBI" id="CHEBI:18420"/>
    </cofactor>
    <text evidence="10">Binds 1 Mg(2+) ion per subunit. May bind a second metal ion at a regulatory site, or after substrate binding.</text>
</comment>
<dbReference type="InterPro" id="IPR012337">
    <property type="entry name" value="RNaseH-like_sf"/>
</dbReference>
<feature type="binding site" evidence="10">
    <location>
        <position position="47"/>
    </location>
    <ligand>
        <name>Mg(2+)</name>
        <dbReference type="ChEBI" id="CHEBI:18420"/>
        <label>1</label>
    </ligand>
</feature>
<evidence type="ECO:0000256" key="7">
    <source>
        <dbReference type="ARBA" id="ARBA00022759"/>
    </source>
</evidence>
<dbReference type="AlphaFoldDB" id="A0A1X9SYF7"/>
<comment type="catalytic activity">
    <reaction evidence="1 10">
        <text>Endonucleolytic cleavage to 5'-phosphomonoester.</text>
        <dbReference type="EC" id="3.1.26.4"/>
    </reaction>
</comment>
<dbReference type="GO" id="GO:0004523">
    <property type="term" value="F:RNA-DNA hybrid ribonuclease activity"/>
    <property type="evidence" value="ECO:0007669"/>
    <property type="project" value="UniProtKB-UniRule"/>
</dbReference>
<comment type="subunit">
    <text evidence="3 10">Monomer.</text>
</comment>
<dbReference type="InterPro" id="IPR036397">
    <property type="entry name" value="RNaseH_sf"/>
</dbReference>
<dbReference type="EMBL" id="CP018789">
    <property type="protein sequence ID" value="ARR01314.1"/>
    <property type="molecule type" value="Genomic_DNA"/>
</dbReference>
<dbReference type="Gene3D" id="3.30.420.10">
    <property type="entry name" value="Ribonuclease H-like superfamily/Ribonuclease H"/>
    <property type="match status" value="1"/>
</dbReference>
<protein>
    <recommendedName>
        <fullName evidence="4 10">Ribonuclease H</fullName>
        <shortName evidence="10">RNase H</shortName>
        <ecNumber evidence="4 10">3.1.26.4</ecNumber>
    </recommendedName>
</protein>
<dbReference type="PANTHER" id="PTHR10642:SF26">
    <property type="entry name" value="RIBONUCLEASE H1"/>
    <property type="match status" value="1"/>
</dbReference>
<evidence type="ECO:0000313" key="13">
    <source>
        <dbReference type="Proteomes" id="UP000194260"/>
    </source>
</evidence>
<evidence type="ECO:0000256" key="9">
    <source>
        <dbReference type="ARBA" id="ARBA00022842"/>
    </source>
</evidence>
<dbReference type="HAMAP" id="MF_00042">
    <property type="entry name" value="RNase_H"/>
    <property type="match status" value="1"/>
</dbReference>
<dbReference type="Pfam" id="PF00075">
    <property type="entry name" value="RNase_H"/>
    <property type="match status" value="1"/>
</dbReference>
<evidence type="ECO:0000256" key="10">
    <source>
        <dbReference type="HAMAP-Rule" id="MF_00042"/>
    </source>
</evidence>
<comment type="function">
    <text evidence="10">Endonuclease that specifically degrades the RNA of RNA-DNA hybrids.</text>
</comment>
<dbReference type="GO" id="GO:0000287">
    <property type="term" value="F:magnesium ion binding"/>
    <property type="evidence" value="ECO:0007669"/>
    <property type="project" value="UniProtKB-UniRule"/>
</dbReference>
<evidence type="ECO:0000259" key="11">
    <source>
        <dbReference type="PROSITE" id="PS50879"/>
    </source>
</evidence>
<dbReference type="RefSeq" id="WP_086237289.1">
    <property type="nucleotide sequence ID" value="NZ_CP018789.1"/>
</dbReference>
<evidence type="ECO:0000256" key="1">
    <source>
        <dbReference type="ARBA" id="ARBA00000077"/>
    </source>
</evidence>
<accession>A0A1X9SYF7</accession>
<gene>
    <name evidence="10 12" type="primary">rnhA</name>
    <name evidence="12" type="ORF">CSUIS_1532</name>
</gene>
<dbReference type="GO" id="GO:0043137">
    <property type="term" value="P:DNA replication, removal of RNA primer"/>
    <property type="evidence" value="ECO:0007669"/>
    <property type="project" value="TreeGrafter"/>
</dbReference>
<dbReference type="PROSITE" id="PS50879">
    <property type="entry name" value="RNASE_H_1"/>
    <property type="match status" value="1"/>
</dbReference>
<dbReference type="Proteomes" id="UP000194260">
    <property type="component" value="Chromosome"/>
</dbReference>
<keyword evidence="6 10" id="KW-0479">Metal-binding</keyword>
<feature type="domain" description="RNase H type-1" evidence="11">
    <location>
        <begin position="1"/>
        <end position="136"/>
    </location>
</feature>
<organism evidence="12 13">
    <name type="scientific">Campylobacter porcelli</name>
    <dbReference type="NCBI Taxonomy" id="1660073"/>
    <lineage>
        <taxon>Bacteria</taxon>
        <taxon>Pseudomonadati</taxon>
        <taxon>Campylobacterota</taxon>
        <taxon>Epsilonproteobacteria</taxon>
        <taxon>Campylobacterales</taxon>
        <taxon>Campylobacteraceae</taxon>
        <taxon>Campylobacter</taxon>
    </lineage>
</organism>
<dbReference type="InterPro" id="IPR050092">
    <property type="entry name" value="RNase_H"/>
</dbReference>
<evidence type="ECO:0000256" key="8">
    <source>
        <dbReference type="ARBA" id="ARBA00022801"/>
    </source>
</evidence>
<evidence type="ECO:0000313" key="12">
    <source>
        <dbReference type="EMBL" id="ARR01314.1"/>
    </source>
</evidence>
<sequence>MKIVSLFSDGSCLNNPGVGGWAYILEYEKHTKNDSGAVLNTTNNQMELLAIINGLKALKEPCIVNLYTDSSYAANGINSWLEGWKKKSFKNVKNIELWQEIDRLIQIHKVKAYWIKAHAGHPQNERCDQLAKDAATKLQKEE</sequence>